<organism evidence="1">
    <name type="scientific">Arundo donax</name>
    <name type="common">Giant reed</name>
    <name type="synonym">Donax arundinaceus</name>
    <dbReference type="NCBI Taxonomy" id="35708"/>
    <lineage>
        <taxon>Eukaryota</taxon>
        <taxon>Viridiplantae</taxon>
        <taxon>Streptophyta</taxon>
        <taxon>Embryophyta</taxon>
        <taxon>Tracheophyta</taxon>
        <taxon>Spermatophyta</taxon>
        <taxon>Magnoliopsida</taxon>
        <taxon>Liliopsida</taxon>
        <taxon>Poales</taxon>
        <taxon>Poaceae</taxon>
        <taxon>PACMAD clade</taxon>
        <taxon>Arundinoideae</taxon>
        <taxon>Arundineae</taxon>
        <taxon>Arundo</taxon>
    </lineage>
</organism>
<dbReference type="EMBL" id="GBRH01271541">
    <property type="protein sequence ID" value="JAD26354.1"/>
    <property type="molecule type" value="Transcribed_RNA"/>
</dbReference>
<reference evidence="1" key="1">
    <citation type="submission" date="2014-09" db="EMBL/GenBank/DDBJ databases">
        <authorList>
            <person name="Magalhaes I.L.F."/>
            <person name="Oliveira U."/>
            <person name="Santos F.R."/>
            <person name="Vidigal T.H.D.A."/>
            <person name="Brescovit A.D."/>
            <person name="Santos A.J."/>
        </authorList>
    </citation>
    <scope>NUCLEOTIDE SEQUENCE</scope>
    <source>
        <tissue evidence="1">Shoot tissue taken approximately 20 cm above the soil surface</tissue>
    </source>
</reference>
<accession>A0A0A8YIN1</accession>
<proteinExistence type="predicted"/>
<sequence>MIAFLNTCHNAKWTNYFRTEVV</sequence>
<dbReference type="AlphaFoldDB" id="A0A0A8YIN1"/>
<name>A0A0A8YIN1_ARUDO</name>
<evidence type="ECO:0000313" key="1">
    <source>
        <dbReference type="EMBL" id="JAD26354.1"/>
    </source>
</evidence>
<reference evidence="1" key="2">
    <citation type="journal article" date="2015" name="Data Brief">
        <title>Shoot transcriptome of the giant reed, Arundo donax.</title>
        <authorList>
            <person name="Barrero R.A."/>
            <person name="Guerrero F.D."/>
            <person name="Moolhuijzen P."/>
            <person name="Goolsby J.A."/>
            <person name="Tidwell J."/>
            <person name="Bellgard S.E."/>
            <person name="Bellgard M.I."/>
        </authorList>
    </citation>
    <scope>NUCLEOTIDE SEQUENCE</scope>
    <source>
        <tissue evidence="1">Shoot tissue taken approximately 20 cm above the soil surface</tissue>
    </source>
</reference>
<protein>
    <submittedName>
        <fullName evidence="1">Uncharacterized protein</fullName>
    </submittedName>
</protein>